<evidence type="ECO:0000256" key="8">
    <source>
        <dbReference type="ARBA" id="ARBA00026124"/>
    </source>
</evidence>
<sequence length="569" mass="65499">MKRFPLKALSKRFSRYKSNGTVYVTTPIFYVNARPHLGHLYSMLLGDTRVRWENLKPGQKTMFLTGTDEHGLKIQAVAEKEGIDPKVLVDRVSQNFVQMAEAVNVKYDRFIRTTDNDHVKAVEHFWNAAMEKGLIYKGSHSGWYSVSDEAFYPPSQVEDIIDAKTGQPKKVSIETRNEVVFQEEENYFFRLSAFKDKLIDFLEKNPSFVQPSRKYHELLTELRQEELSDLSVSRPSWRLKWGITVPNDDSQKIYVWFDALINYLTAAGYPQQDMPIWPPIHIVGKDIMRFHCIYWPIFLMAAGIELPKQVIVHSHWLCDGFKMSKSLGNVVEPIELAQYYDPEPLRIYLMEQSNLGTDCNFSEAALHNHRSKLINKWANIVSRIGGDKFDVEQSVQDFFDGKYSDITEMIKRDAVVEAPDQVLLARDSLVSSISSLFSEMDSSMQEFGQMKALHRWWETVELANVFFQTAQPWVYSKKLTQTQDADADAAEEQKTLMNYIIFLTAEAVRVSTICVLPFMPKTASGLLDRLGVPDETRNKDFAKLGTVKYGKNANSKHHKPLMRKVESRV</sequence>
<evidence type="ECO:0000256" key="6">
    <source>
        <dbReference type="ARBA" id="ARBA00022917"/>
    </source>
</evidence>
<dbReference type="Gene3D" id="1.10.730.10">
    <property type="entry name" value="Isoleucyl-tRNA Synthetase, Domain 1"/>
    <property type="match status" value="1"/>
</dbReference>
<dbReference type="Gene3D" id="2.170.220.10">
    <property type="match status" value="1"/>
</dbReference>
<dbReference type="NCBIfam" id="TIGR00398">
    <property type="entry name" value="metG"/>
    <property type="match status" value="1"/>
</dbReference>
<keyword evidence="6 10" id="KW-0648">Protein biosynthesis</keyword>
<name>A0AA91SZZ5_CLALS</name>
<dbReference type="InterPro" id="IPR014729">
    <property type="entry name" value="Rossmann-like_a/b/a_fold"/>
</dbReference>
<organism evidence="12 13">
    <name type="scientific">Clavispora lusitaniae</name>
    <name type="common">Candida lusitaniae</name>
    <dbReference type="NCBI Taxonomy" id="36911"/>
    <lineage>
        <taxon>Eukaryota</taxon>
        <taxon>Fungi</taxon>
        <taxon>Dikarya</taxon>
        <taxon>Ascomycota</taxon>
        <taxon>Saccharomycotina</taxon>
        <taxon>Pichiomycetes</taxon>
        <taxon>Metschnikowiaceae</taxon>
        <taxon>Clavispora</taxon>
    </lineage>
</organism>
<dbReference type="Pfam" id="PF09334">
    <property type="entry name" value="tRNA-synt_1g"/>
    <property type="match status" value="1"/>
</dbReference>
<dbReference type="SUPFAM" id="SSF47323">
    <property type="entry name" value="Anticodon-binding domain of a subclass of class I aminoacyl-tRNA synthetases"/>
    <property type="match status" value="1"/>
</dbReference>
<evidence type="ECO:0000256" key="10">
    <source>
        <dbReference type="RuleBase" id="RU363039"/>
    </source>
</evidence>
<comment type="caution">
    <text evidence="12">The sequence shown here is derived from an EMBL/GenBank/DDBJ whole genome shotgun (WGS) entry which is preliminary data.</text>
</comment>
<dbReference type="EC" id="6.1.1.10" evidence="2"/>
<protein>
    <recommendedName>
        <fullName evidence="8">Methionine--tRNA ligase, mitochondrial</fullName>
        <ecNumber evidence="2">6.1.1.10</ecNumber>
    </recommendedName>
    <alternativeName>
        <fullName evidence="9">Methionyl-tRNA synthetase</fullName>
    </alternativeName>
</protein>
<dbReference type="InterPro" id="IPR033911">
    <property type="entry name" value="MetRS_core"/>
</dbReference>
<evidence type="ECO:0000313" key="13">
    <source>
        <dbReference type="Proteomes" id="UP000195602"/>
    </source>
</evidence>
<dbReference type="EMBL" id="LYUB02000021">
    <property type="protein sequence ID" value="OVF06250.1"/>
    <property type="molecule type" value="Genomic_DNA"/>
</dbReference>
<keyword evidence="5 10" id="KW-0067">ATP-binding</keyword>
<dbReference type="GO" id="GO:0006431">
    <property type="term" value="P:methionyl-tRNA aminoacylation"/>
    <property type="evidence" value="ECO:0007669"/>
    <property type="project" value="InterPro"/>
</dbReference>
<dbReference type="Proteomes" id="UP000195602">
    <property type="component" value="Unassembled WGS sequence"/>
</dbReference>
<comment type="similarity">
    <text evidence="1 10">Belongs to the class-I aminoacyl-tRNA synthetase family.</text>
</comment>
<dbReference type="KEGG" id="clus:A9F13_21g00803"/>
<evidence type="ECO:0000256" key="1">
    <source>
        <dbReference type="ARBA" id="ARBA00005594"/>
    </source>
</evidence>
<evidence type="ECO:0000256" key="2">
    <source>
        <dbReference type="ARBA" id="ARBA00012838"/>
    </source>
</evidence>
<evidence type="ECO:0000256" key="7">
    <source>
        <dbReference type="ARBA" id="ARBA00023146"/>
    </source>
</evidence>
<keyword evidence="7 10" id="KW-0030">Aminoacyl-tRNA synthetase</keyword>
<dbReference type="PANTHER" id="PTHR43326:SF1">
    <property type="entry name" value="METHIONINE--TRNA LIGASE, MITOCHONDRIAL"/>
    <property type="match status" value="1"/>
</dbReference>
<proteinExistence type="inferred from homology"/>
<dbReference type="AlphaFoldDB" id="A0AA91SZZ5"/>
<dbReference type="GO" id="GO:0005524">
    <property type="term" value="F:ATP binding"/>
    <property type="evidence" value="ECO:0007669"/>
    <property type="project" value="UniProtKB-KW"/>
</dbReference>
<dbReference type="InterPro" id="IPR009080">
    <property type="entry name" value="tRNAsynth_Ia_anticodon-bd"/>
</dbReference>
<feature type="domain" description="Methionyl/Leucyl tRNA synthetase" evidence="11">
    <location>
        <begin position="22"/>
        <end position="384"/>
    </location>
</feature>
<reference evidence="12 13" key="1">
    <citation type="submission" date="2017-04" db="EMBL/GenBank/DDBJ databases">
        <title>Draft genome of the yeast Clavispora lusitaniae type strain CBS 6936.</title>
        <authorList>
            <person name="Durrens P."/>
            <person name="Klopp C."/>
            <person name="Biteau N."/>
            <person name="Fitton-Ouhabi V."/>
            <person name="Dementhon K."/>
            <person name="Accoceberry I."/>
            <person name="Sherman D.J."/>
            <person name="Noel T."/>
        </authorList>
    </citation>
    <scope>NUCLEOTIDE SEQUENCE [LARGE SCALE GENOMIC DNA]</scope>
    <source>
        <strain evidence="12 13">CBS 6936</strain>
    </source>
</reference>
<dbReference type="PANTHER" id="PTHR43326">
    <property type="entry name" value="METHIONYL-TRNA SYNTHETASE"/>
    <property type="match status" value="1"/>
</dbReference>
<evidence type="ECO:0000256" key="4">
    <source>
        <dbReference type="ARBA" id="ARBA00022741"/>
    </source>
</evidence>
<gene>
    <name evidence="12" type="ORF">A9F13_21g00803</name>
</gene>
<keyword evidence="4 10" id="KW-0547">Nucleotide-binding</keyword>
<dbReference type="SUPFAM" id="SSF52374">
    <property type="entry name" value="Nucleotidylyl transferase"/>
    <property type="match status" value="1"/>
</dbReference>
<dbReference type="CDD" id="cd00814">
    <property type="entry name" value="MetRS_core"/>
    <property type="match status" value="1"/>
</dbReference>
<evidence type="ECO:0000259" key="11">
    <source>
        <dbReference type="Pfam" id="PF09334"/>
    </source>
</evidence>
<dbReference type="GO" id="GO:0004825">
    <property type="term" value="F:methionine-tRNA ligase activity"/>
    <property type="evidence" value="ECO:0007669"/>
    <property type="project" value="UniProtKB-EC"/>
</dbReference>
<evidence type="ECO:0000256" key="3">
    <source>
        <dbReference type="ARBA" id="ARBA00022598"/>
    </source>
</evidence>
<accession>A0AA91SZZ5</accession>
<evidence type="ECO:0000256" key="5">
    <source>
        <dbReference type="ARBA" id="ARBA00022840"/>
    </source>
</evidence>
<keyword evidence="3 10" id="KW-0436">Ligase</keyword>
<evidence type="ECO:0000313" key="12">
    <source>
        <dbReference type="EMBL" id="OVF06250.1"/>
    </source>
</evidence>
<dbReference type="PRINTS" id="PR01041">
    <property type="entry name" value="TRNASYNTHMET"/>
</dbReference>
<evidence type="ECO:0000256" key="9">
    <source>
        <dbReference type="ARBA" id="ARBA00030904"/>
    </source>
</evidence>
<dbReference type="InterPro" id="IPR023457">
    <property type="entry name" value="Met-tRNA_synth_2"/>
</dbReference>
<dbReference type="Gene3D" id="3.40.50.620">
    <property type="entry name" value="HUPs"/>
    <property type="match status" value="1"/>
</dbReference>
<dbReference type="FunFam" id="2.170.220.10:FF:000002">
    <property type="entry name" value="Methionine--tRNA ligase"/>
    <property type="match status" value="1"/>
</dbReference>
<dbReference type="InterPro" id="IPR015413">
    <property type="entry name" value="Methionyl/Leucyl_tRNA_Synth"/>
</dbReference>
<dbReference type="InterPro" id="IPR014758">
    <property type="entry name" value="Met-tRNA_synth"/>
</dbReference>